<dbReference type="Proteomes" id="UP000467840">
    <property type="component" value="Chromosome 2"/>
</dbReference>
<dbReference type="GO" id="GO:0045159">
    <property type="term" value="F:myosin II binding"/>
    <property type="evidence" value="ECO:0007669"/>
    <property type="project" value="TreeGrafter"/>
</dbReference>
<evidence type="ECO:0000313" key="6">
    <source>
        <dbReference type="Proteomes" id="UP000467840"/>
    </source>
</evidence>
<evidence type="ECO:0000256" key="2">
    <source>
        <dbReference type="ARBA" id="ARBA00022483"/>
    </source>
</evidence>
<dbReference type="GO" id="GO:0003723">
    <property type="term" value="F:RNA binding"/>
    <property type="evidence" value="ECO:0007669"/>
    <property type="project" value="UniProtKB-UniRule"/>
</dbReference>
<dbReference type="GO" id="GO:0006893">
    <property type="term" value="P:Golgi to plasma membrane transport"/>
    <property type="evidence" value="ECO:0007669"/>
    <property type="project" value="TreeGrafter"/>
</dbReference>
<evidence type="ECO:0000256" key="3">
    <source>
        <dbReference type="PROSITE-ProRule" id="PRU00176"/>
    </source>
</evidence>
<protein>
    <recommendedName>
        <fullName evidence="4">RRM domain-containing protein</fullName>
    </recommendedName>
</protein>
<dbReference type="GO" id="GO:0071816">
    <property type="term" value="P:tail-anchored membrane protein insertion into ER membrane"/>
    <property type="evidence" value="ECO:0007669"/>
    <property type="project" value="InterPro"/>
</dbReference>
<gene>
    <name evidence="5" type="ORF">GH714_028160</name>
</gene>
<dbReference type="InterPro" id="IPR000504">
    <property type="entry name" value="RRM_dom"/>
</dbReference>
<reference evidence="5 6" key="1">
    <citation type="journal article" date="2020" name="Mol. Plant">
        <title>The Chromosome-Based Rubber Tree Genome Provides New Insights into Spurge Genome Evolution and Rubber Biosynthesis.</title>
        <authorList>
            <person name="Liu J."/>
            <person name="Shi C."/>
            <person name="Shi C.C."/>
            <person name="Li W."/>
            <person name="Zhang Q.J."/>
            <person name="Zhang Y."/>
            <person name="Li K."/>
            <person name="Lu H.F."/>
            <person name="Shi C."/>
            <person name="Zhu S.T."/>
            <person name="Xiao Z.Y."/>
            <person name="Nan H."/>
            <person name="Yue Y."/>
            <person name="Zhu X.G."/>
            <person name="Wu Y."/>
            <person name="Hong X.N."/>
            <person name="Fan G.Y."/>
            <person name="Tong Y."/>
            <person name="Zhang D."/>
            <person name="Mao C.L."/>
            <person name="Liu Y.L."/>
            <person name="Hao S.J."/>
            <person name="Liu W.Q."/>
            <person name="Lv M.Q."/>
            <person name="Zhang H.B."/>
            <person name="Liu Y."/>
            <person name="Hu-Tang G.R."/>
            <person name="Wang J.P."/>
            <person name="Wang J.H."/>
            <person name="Sun Y.H."/>
            <person name="Ni S.B."/>
            <person name="Chen W.B."/>
            <person name="Zhang X.C."/>
            <person name="Jiao Y.N."/>
            <person name="Eichler E.E."/>
            <person name="Li G.H."/>
            <person name="Liu X."/>
            <person name="Gao L.Z."/>
        </authorList>
    </citation>
    <scope>NUCLEOTIDE SEQUENCE [LARGE SCALE GENOMIC DNA]</scope>
    <source>
        <strain evidence="6">cv. GT1</strain>
        <tissue evidence="5">Leaf</tissue>
    </source>
</reference>
<comment type="similarity">
    <text evidence="1">Belongs to the WD repeat L(2)GL family.</text>
</comment>
<accession>A0A6A6KRV6</accession>
<dbReference type="PANTHER" id="PTHR10241:SF27">
    <property type="entry name" value="TRANSDUCIN_WD40 REPEAT-LIKE SUPERFAMILY PROTEIN"/>
    <property type="match status" value="1"/>
</dbReference>
<comment type="caution">
    <text evidence="5">The sequence shown here is derived from an EMBL/GenBank/DDBJ whole genome shotgun (WGS) entry which is preliminary data.</text>
</comment>
<dbReference type="InterPro" id="IPR013905">
    <property type="entry name" value="Lgl_C_dom"/>
</dbReference>
<dbReference type="InterPro" id="IPR036322">
    <property type="entry name" value="WD40_repeat_dom_sf"/>
</dbReference>
<evidence type="ECO:0000259" key="4">
    <source>
        <dbReference type="PROSITE" id="PS50102"/>
    </source>
</evidence>
<dbReference type="SMART" id="SM00360">
    <property type="entry name" value="RRM"/>
    <property type="match status" value="2"/>
</dbReference>
<dbReference type="SUPFAM" id="SSF50978">
    <property type="entry name" value="WD40 repeat-like"/>
    <property type="match status" value="2"/>
</dbReference>
<keyword evidence="6" id="KW-1185">Reference proteome</keyword>
<keyword evidence="3" id="KW-0694">RNA-binding</keyword>
<keyword evidence="2" id="KW-0268">Exocytosis</keyword>
<dbReference type="GO" id="GO:0005737">
    <property type="term" value="C:cytoplasm"/>
    <property type="evidence" value="ECO:0007669"/>
    <property type="project" value="TreeGrafter"/>
</dbReference>
<dbReference type="InterPro" id="IPR001680">
    <property type="entry name" value="WD40_rpt"/>
</dbReference>
<dbReference type="Pfam" id="PF00076">
    <property type="entry name" value="RRM_1"/>
    <property type="match status" value="2"/>
</dbReference>
<sequence>MFVKKLVEKASSLKKPGGNSEGLKPNDVEPRLTFHYGIPSGANMLAYDSVQKILAISTRDGRIKLFGKGNTQILLECPEAAPSKFLQFIQNKGILLNVTSKNHIEVWDVNKKLLCKVHVFKEDITSFTVMQHCPYMYLGDAVGNILVLKLDEETCAIEPMKYTIPLPASHGNPAEATSNAAVLHILPQPKAESKRVLIVFTDGLITLWEIRESKSIFTTGGSLLHSQYNGTKKATSACWACPFGSKLAVGYSNGEIFIWSIPTTPNSSTEITSDSITQSAPLYKLNLGYKSDKIPIASLKWLQADGKASRLYIMGASDLASTNLLQVILLNEHTETPTIKLGLHLSEPCIDMEIISNSGDQSKHKQDSFLVLGKSGHIYLYDDCQIEKYLLQTQSRGSPSLPKQVMVKMPFADSSITVAKFITQNPCMLSFGDKDYLLFSKNTPSLFPFEANTKDGTPTNPVPFSGFAKIKNLYITGHSDGAINFWHASCPFFIPIVSLKQQSEDDLSLSGIALTALYFDGNSRILISGDQSGMVRIFKFKPEPYATENSFMSFPGSSKRGNHHIIQSLKLVKVNGSVLSMNISHNSGHLAVGSDQGYVSLIDVEGPTLLYQKHIASEISTGIISLQFETCNLHGFEKNALVVATKDSSVLAVDVNTGNMLSTSTVHPKKPSKALFMQILGQQDVLAGGSNVSNGSDLSKGNPVEDSPKQSSLLICSEKAVYVYSLNHAVQGVKKVYYKKKFHSSLCCWASVFCGASDVGLVLLFTTGKIEIRSLPDLSLIRESSMRGFTYASPKLNFLPDSSICCSHDGELVMVNGDQEMFLVSVLLQNEQFRFLDCFSQVYRRDLMPLQEGFASGAMAQKEKKKGIFSSVIKDIKGSKPKQVSEVETEDTKESIEELSMIFSTANFACNAENSNSIVIDTDRNDLDIDDIDLDEREERPKDQNILAALNKQKLASKLLVASLFCLWLQETSAAKMAESKLHENVRKLQKASKNATEVQLRAEIKQLLKEASAFSEPSTFAQAAKLRRLAAAKEKELTNREEMHNKQIKLSHDLYLKLIFILKIVTYFMLICWFWRTPVTAISQQLVQPFGKLLSWGAGGCLNDNVLCMSVDNGFAFLYINLIYGVSLRAMLGSGGVSDGYEVGSKRQRMMESNPYFAVSSGPSGFQPYSYGGGFQPPAFPVVRLRGLPFNCTDIDIFKFFAGLDIVDVVLVNKNGRFTGEAFVVFAGSMQVEFALQRDRQNMGRRYVEVFRCKRQDYYNAVAAEVSYEGIYDTDYHGSPPPSKAKRFSDKDQLEYTEILKMRGLPFSVKKPQIIEFFKEFKLIEERIHIACRPDGKATGEAYVEFVSVEEAKRAMNKDKMTIGSRYVELFPSTPDEARRAESRSRQ</sequence>
<dbReference type="PROSITE" id="PS50102">
    <property type="entry name" value="RRM"/>
    <property type="match status" value="1"/>
</dbReference>
<evidence type="ECO:0000256" key="1">
    <source>
        <dbReference type="ARBA" id="ARBA00008070"/>
    </source>
</evidence>
<dbReference type="InterPro" id="IPR012677">
    <property type="entry name" value="Nucleotide-bd_a/b_plait_sf"/>
</dbReference>
<dbReference type="CDD" id="cd12254">
    <property type="entry name" value="RRM_hnRNPH_ESRPs_RBM12_like"/>
    <property type="match status" value="2"/>
</dbReference>
<proteinExistence type="inferred from homology"/>
<dbReference type="GO" id="GO:0005886">
    <property type="term" value="C:plasma membrane"/>
    <property type="evidence" value="ECO:0007669"/>
    <property type="project" value="TreeGrafter"/>
</dbReference>
<dbReference type="Pfam" id="PF04420">
    <property type="entry name" value="CHD5"/>
    <property type="match status" value="1"/>
</dbReference>
<organism evidence="5 6">
    <name type="scientific">Hevea brasiliensis</name>
    <name type="common">Para rubber tree</name>
    <name type="synonym">Siphonia brasiliensis</name>
    <dbReference type="NCBI Taxonomy" id="3981"/>
    <lineage>
        <taxon>Eukaryota</taxon>
        <taxon>Viridiplantae</taxon>
        <taxon>Streptophyta</taxon>
        <taxon>Embryophyta</taxon>
        <taxon>Tracheophyta</taxon>
        <taxon>Spermatophyta</taxon>
        <taxon>Magnoliopsida</taxon>
        <taxon>eudicotyledons</taxon>
        <taxon>Gunneridae</taxon>
        <taxon>Pentapetalae</taxon>
        <taxon>rosids</taxon>
        <taxon>fabids</taxon>
        <taxon>Malpighiales</taxon>
        <taxon>Euphorbiaceae</taxon>
        <taxon>Crotonoideae</taxon>
        <taxon>Micrandreae</taxon>
        <taxon>Hevea</taxon>
    </lineage>
</organism>
<evidence type="ECO:0000313" key="5">
    <source>
        <dbReference type="EMBL" id="KAF2291691.1"/>
    </source>
</evidence>
<dbReference type="SMART" id="SM00320">
    <property type="entry name" value="WD40"/>
    <property type="match status" value="5"/>
</dbReference>
<dbReference type="InterPro" id="IPR035979">
    <property type="entry name" value="RBD_domain_sf"/>
</dbReference>
<dbReference type="EMBL" id="JAAGAX010000015">
    <property type="protein sequence ID" value="KAF2291691.1"/>
    <property type="molecule type" value="Genomic_DNA"/>
</dbReference>
<dbReference type="Gene3D" id="3.30.70.330">
    <property type="match status" value="2"/>
</dbReference>
<name>A0A6A6KRV6_HEVBR</name>
<dbReference type="GO" id="GO:0005096">
    <property type="term" value="F:GTPase activator activity"/>
    <property type="evidence" value="ECO:0007669"/>
    <property type="project" value="TreeGrafter"/>
</dbReference>
<dbReference type="PANTHER" id="PTHR10241">
    <property type="entry name" value="LETHAL 2 GIANT LARVAE PROTEIN"/>
    <property type="match status" value="1"/>
</dbReference>
<feature type="domain" description="RRM" evidence="4">
    <location>
        <begin position="1299"/>
        <end position="1376"/>
    </location>
</feature>
<dbReference type="Pfam" id="PF08596">
    <property type="entry name" value="Lgl_C"/>
    <property type="match status" value="1"/>
</dbReference>
<dbReference type="Gene3D" id="2.130.10.10">
    <property type="entry name" value="YVTN repeat-like/Quinoprotein amine dehydrogenase"/>
    <property type="match status" value="2"/>
</dbReference>
<dbReference type="GO" id="GO:0019905">
    <property type="term" value="F:syntaxin binding"/>
    <property type="evidence" value="ECO:0007669"/>
    <property type="project" value="TreeGrafter"/>
</dbReference>
<dbReference type="InterPro" id="IPR015943">
    <property type="entry name" value="WD40/YVTN_repeat-like_dom_sf"/>
</dbReference>
<dbReference type="SUPFAM" id="SSF54928">
    <property type="entry name" value="RNA-binding domain, RBD"/>
    <property type="match status" value="2"/>
</dbReference>
<dbReference type="GO" id="GO:0006887">
    <property type="term" value="P:exocytosis"/>
    <property type="evidence" value="ECO:0007669"/>
    <property type="project" value="UniProtKB-KW"/>
</dbReference>
<dbReference type="InterPro" id="IPR028945">
    <property type="entry name" value="Get1"/>
</dbReference>